<dbReference type="EMBL" id="AP022596">
    <property type="protein sequence ID" value="BBY66362.1"/>
    <property type="molecule type" value="Genomic_DNA"/>
</dbReference>
<dbReference type="AlphaFoldDB" id="A0A7I7TAT1"/>
<dbReference type="InterPro" id="IPR046274">
    <property type="entry name" value="DUF6307"/>
</dbReference>
<proteinExistence type="predicted"/>
<keyword evidence="2" id="KW-1185">Reference proteome</keyword>
<protein>
    <submittedName>
        <fullName evidence="1">Uncharacterized protein</fullName>
    </submittedName>
</protein>
<sequence length="93" mass="10119">MKIKAIHTTQVIANLSGGNGSTVEFTGQLDYERTCSSKKETMASPTTVRTPYLHRLDLVTEIIKAHSKLGDKAASEVAVNVLHALNSIPEKVR</sequence>
<organism evidence="1 2">
    <name type="scientific">Mycolicibacterium helvum</name>
    <dbReference type="NCBI Taxonomy" id="1534349"/>
    <lineage>
        <taxon>Bacteria</taxon>
        <taxon>Bacillati</taxon>
        <taxon>Actinomycetota</taxon>
        <taxon>Actinomycetes</taxon>
        <taxon>Mycobacteriales</taxon>
        <taxon>Mycobacteriaceae</taxon>
        <taxon>Mycolicibacterium</taxon>
    </lineage>
</organism>
<name>A0A7I7TAT1_9MYCO</name>
<dbReference type="KEGG" id="mhev:MHEL_46050"/>
<reference evidence="1 2" key="1">
    <citation type="journal article" date="2019" name="Emerg. Microbes Infect.">
        <title>Comprehensive subspecies identification of 175 nontuberculous mycobacteria species based on 7547 genomic profiles.</title>
        <authorList>
            <person name="Matsumoto Y."/>
            <person name="Kinjo T."/>
            <person name="Motooka D."/>
            <person name="Nabeya D."/>
            <person name="Jung N."/>
            <person name="Uechi K."/>
            <person name="Horii T."/>
            <person name="Iida T."/>
            <person name="Fujita J."/>
            <person name="Nakamura S."/>
        </authorList>
    </citation>
    <scope>NUCLEOTIDE SEQUENCE [LARGE SCALE GENOMIC DNA]</scope>
    <source>
        <strain evidence="1 2">JCM 30396</strain>
    </source>
</reference>
<gene>
    <name evidence="1" type="ORF">MHEL_46050</name>
</gene>
<accession>A0A7I7TAT1</accession>
<evidence type="ECO:0000313" key="1">
    <source>
        <dbReference type="EMBL" id="BBY66362.1"/>
    </source>
</evidence>
<dbReference type="Proteomes" id="UP000467148">
    <property type="component" value="Chromosome"/>
</dbReference>
<dbReference type="RefSeq" id="WP_163745678.1">
    <property type="nucleotide sequence ID" value="NZ_AP022596.1"/>
</dbReference>
<evidence type="ECO:0000313" key="2">
    <source>
        <dbReference type="Proteomes" id="UP000467148"/>
    </source>
</evidence>
<dbReference type="Pfam" id="PF19826">
    <property type="entry name" value="DUF6307"/>
    <property type="match status" value="1"/>
</dbReference>